<keyword evidence="2" id="KW-1185">Reference proteome</keyword>
<name>A0ACD0P2C1_9BASI</name>
<evidence type="ECO:0000313" key="2">
    <source>
        <dbReference type="Proteomes" id="UP000245626"/>
    </source>
</evidence>
<sequence>MQFSSASFLLLSLALFGLVSCDFAKVQSDVNDVQTSVNQLNTTLATASGSDYFQDLSIHNEAQDLNSKLQAATTDVQATTEPVTESQADQLINQLTVVEKTTKQLTDRLIAIKPGFQKAGVTSLVKSDTSALADSTKSFGASLVDKAPDSRKSQAQDLADKFNADLASAVAAYQ</sequence>
<reference evidence="1 2" key="1">
    <citation type="journal article" date="2018" name="Mol. Biol. Evol.">
        <title>Broad Genomic Sampling Reveals a Smut Pathogenic Ancestry of the Fungal Clade Ustilaginomycotina.</title>
        <authorList>
            <person name="Kijpornyongpan T."/>
            <person name="Mondo S.J."/>
            <person name="Barry K."/>
            <person name="Sandor L."/>
            <person name="Lee J."/>
            <person name="Lipzen A."/>
            <person name="Pangilinan J."/>
            <person name="LaButti K."/>
            <person name="Hainaut M."/>
            <person name="Henrissat B."/>
            <person name="Grigoriev I.V."/>
            <person name="Spatafora J.W."/>
            <person name="Aime M.C."/>
        </authorList>
    </citation>
    <scope>NUCLEOTIDE SEQUENCE [LARGE SCALE GENOMIC DNA]</scope>
    <source>
        <strain evidence="1 2">SA 807</strain>
    </source>
</reference>
<dbReference type="EMBL" id="KZ819788">
    <property type="protein sequence ID" value="PWN52258.1"/>
    <property type="molecule type" value="Genomic_DNA"/>
</dbReference>
<protein>
    <submittedName>
        <fullName evidence="1">Uncharacterized protein</fullName>
    </submittedName>
</protein>
<evidence type="ECO:0000313" key="1">
    <source>
        <dbReference type="EMBL" id="PWN52258.1"/>
    </source>
</evidence>
<gene>
    <name evidence="1" type="ORF">IE53DRAFT_367372</name>
</gene>
<dbReference type="Proteomes" id="UP000245626">
    <property type="component" value="Unassembled WGS sequence"/>
</dbReference>
<accession>A0ACD0P2C1</accession>
<organism evidence="1 2">
    <name type="scientific">Violaceomyces palustris</name>
    <dbReference type="NCBI Taxonomy" id="1673888"/>
    <lineage>
        <taxon>Eukaryota</taxon>
        <taxon>Fungi</taxon>
        <taxon>Dikarya</taxon>
        <taxon>Basidiomycota</taxon>
        <taxon>Ustilaginomycotina</taxon>
        <taxon>Ustilaginomycetes</taxon>
        <taxon>Violaceomycetales</taxon>
        <taxon>Violaceomycetaceae</taxon>
        <taxon>Violaceomyces</taxon>
    </lineage>
</organism>
<proteinExistence type="predicted"/>